<gene>
    <name evidence="2" type="ORF">SAMN05216192_1872</name>
</gene>
<dbReference type="Proteomes" id="UP000199050">
    <property type="component" value="Unassembled WGS sequence"/>
</dbReference>
<keyword evidence="1" id="KW-0472">Membrane</keyword>
<proteinExistence type="predicted"/>
<protein>
    <submittedName>
        <fullName evidence="2">Uncharacterized protein</fullName>
    </submittedName>
</protein>
<dbReference type="STRING" id="1174501.SAMN05216192_1872"/>
<keyword evidence="3" id="KW-1185">Reference proteome</keyword>
<accession>A0A1G9HX02</accession>
<dbReference type="RefSeq" id="WP_090720355.1">
    <property type="nucleotide sequence ID" value="NZ_CBCSKY010000088.1"/>
</dbReference>
<reference evidence="3" key="1">
    <citation type="submission" date="2016-10" db="EMBL/GenBank/DDBJ databases">
        <authorList>
            <person name="Varghese N."/>
            <person name="Submissions S."/>
        </authorList>
    </citation>
    <scope>NUCLEOTIDE SEQUENCE [LARGE SCALE GENOMIC DNA]</scope>
    <source>
        <strain evidence="3">CGMCC 1.11012</strain>
    </source>
</reference>
<dbReference type="AlphaFoldDB" id="A0A1G9HX02"/>
<evidence type="ECO:0000256" key="1">
    <source>
        <dbReference type="SAM" id="Phobius"/>
    </source>
</evidence>
<keyword evidence="1" id="KW-0812">Transmembrane</keyword>
<sequence length="79" mass="8610">MSKKGVGVIILVLGVISYIIRESLHYLAAVSLSFKLSGISNTMIAEPLSLIPPPFAMTVPIVLIIIGIIYLVWSEIEKK</sequence>
<organism evidence="2 3">
    <name type="scientific">Paenibacillus typhae</name>
    <dbReference type="NCBI Taxonomy" id="1174501"/>
    <lineage>
        <taxon>Bacteria</taxon>
        <taxon>Bacillati</taxon>
        <taxon>Bacillota</taxon>
        <taxon>Bacilli</taxon>
        <taxon>Bacillales</taxon>
        <taxon>Paenibacillaceae</taxon>
        <taxon>Paenibacillus</taxon>
    </lineage>
</organism>
<name>A0A1G9HX02_9BACL</name>
<evidence type="ECO:0000313" key="3">
    <source>
        <dbReference type="Proteomes" id="UP000199050"/>
    </source>
</evidence>
<evidence type="ECO:0000313" key="2">
    <source>
        <dbReference type="EMBL" id="SDL17355.1"/>
    </source>
</evidence>
<feature type="transmembrane region" description="Helical" evidence="1">
    <location>
        <begin position="55"/>
        <end position="73"/>
    </location>
</feature>
<keyword evidence="1" id="KW-1133">Transmembrane helix</keyword>
<dbReference type="EMBL" id="FNDX01000087">
    <property type="protein sequence ID" value="SDL17355.1"/>
    <property type="molecule type" value="Genomic_DNA"/>
</dbReference>